<reference evidence="2" key="2">
    <citation type="submission" date="2020-09" db="EMBL/GenBank/DDBJ databases">
        <authorList>
            <person name="Sun Q."/>
            <person name="Ohkuma M."/>
        </authorList>
    </citation>
    <scope>NUCLEOTIDE SEQUENCE</scope>
    <source>
        <strain evidence="2">JCM 17251</strain>
    </source>
</reference>
<accession>A0A918D0P0</accession>
<proteinExistence type="predicted"/>
<dbReference type="Proteomes" id="UP000624041">
    <property type="component" value="Unassembled WGS sequence"/>
</dbReference>
<reference evidence="2" key="1">
    <citation type="journal article" date="2014" name="Int. J. Syst. Evol. Microbiol.">
        <title>Complete genome sequence of Corynebacterium casei LMG S-19264T (=DSM 44701T), isolated from a smear-ripened cheese.</title>
        <authorList>
            <consortium name="US DOE Joint Genome Institute (JGI-PGF)"/>
            <person name="Walter F."/>
            <person name="Albersmeier A."/>
            <person name="Kalinowski J."/>
            <person name="Ruckert C."/>
        </authorList>
    </citation>
    <scope>NUCLEOTIDE SEQUENCE</scope>
    <source>
        <strain evidence="2">JCM 17251</strain>
    </source>
</reference>
<organism evidence="2 3">
    <name type="scientific">Oceanobacillus indicireducens</name>
    <dbReference type="NCBI Taxonomy" id="1004261"/>
    <lineage>
        <taxon>Bacteria</taxon>
        <taxon>Bacillati</taxon>
        <taxon>Bacillota</taxon>
        <taxon>Bacilli</taxon>
        <taxon>Bacillales</taxon>
        <taxon>Bacillaceae</taxon>
        <taxon>Oceanobacillus</taxon>
    </lineage>
</organism>
<gene>
    <name evidence="2" type="ORF">GCM10007971_15010</name>
</gene>
<dbReference type="RefSeq" id="WP_188856670.1">
    <property type="nucleotide sequence ID" value="NZ_BMOS01000008.1"/>
</dbReference>
<dbReference type="Pfam" id="PF22564">
    <property type="entry name" value="HAAS"/>
    <property type="match status" value="1"/>
</dbReference>
<keyword evidence="1" id="KW-0812">Transmembrane</keyword>
<protein>
    <recommendedName>
        <fullName evidence="4">DUF1700 domain-containing protein</fullName>
    </recommendedName>
</protein>
<feature type="transmembrane region" description="Helical" evidence="1">
    <location>
        <begin position="113"/>
        <end position="131"/>
    </location>
</feature>
<evidence type="ECO:0000313" key="2">
    <source>
        <dbReference type="EMBL" id="GGN55828.1"/>
    </source>
</evidence>
<name>A0A918D0P0_9BACI</name>
<comment type="caution">
    <text evidence="2">The sequence shown here is derived from an EMBL/GenBank/DDBJ whole genome shotgun (WGS) entry which is preliminary data.</text>
</comment>
<evidence type="ECO:0008006" key="4">
    <source>
        <dbReference type="Google" id="ProtNLM"/>
    </source>
</evidence>
<keyword evidence="3" id="KW-1185">Reference proteome</keyword>
<evidence type="ECO:0000313" key="3">
    <source>
        <dbReference type="Proteomes" id="UP000624041"/>
    </source>
</evidence>
<feature type="transmembrane region" description="Helical" evidence="1">
    <location>
        <begin position="151"/>
        <end position="170"/>
    </location>
</feature>
<feature type="transmembrane region" description="Helical" evidence="1">
    <location>
        <begin position="79"/>
        <end position="101"/>
    </location>
</feature>
<dbReference type="AlphaFoldDB" id="A0A918D0P0"/>
<dbReference type="EMBL" id="BMOS01000008">
    <property type="protein sequence ID" value="GGN55828.1"/>
    <property type="molecule type" value="Genomic_DNA"/>
</dbReference>
<sequence>MNVEAQRFLQELEKALEEDPNRAEIIAEYRMHVEEMLAEITENNADIYSLLVTRLGSPEELAELWKEEKSVTPKKMQRLFVFLNIAIFVGGALFTIGYNVLGWKWLGILWESLTESTTIIILVYLFFWGLLGYEIGKALGARGKKVLTRTFLIGIIPNLLLMYLIVFRLIPYEWFDPLLDRSFIVLSILCTVALYPISLIGYHWGRKASV</sequence>
<evidence type="ECO:0000256" key="1">
    <source>
        <dbReference type="SAM" id="Phobius"/>
    </source>
</evidence>
<feature type="transmembrane region" description="Helical" evidence="1">
    <location>
        <begin position="182"/>
        <end position="204"/>
    </location>
</feature>
<keyword evidence="1" id="KW-1133">Transmembrane helix</keyword>
<keyword evidence="1" id="KW-0472">Membrane</keyword>